<keyword evidence="4" id="KW-1185">Reference proteome</keyword>
<dbReference type="InterPro" id="IPR027417">
    <property type="entry name" value="P-loop_NTPase"/>
</dbReference>
<evidence type="ECO:0000259" key="1">
    <source>
        <dbReference type="Pfam" id="PF03354"/>
    </source>
</evidence>
<dbReference type="AlphaFoldDB" id="E1QK49"/>
<reference evidence="3 4" key="1">
    <citation type="journal article" date="2010" name="Stand. Genomic Sci.">
        <title>Complete genome sequence of Desulfarculus baarsii type strain (2st14).</title>
        <authorList>
            <person name="Sun H."/>
            <person name="Spring S."/>
            <person name="Lapidus A."/>
            <person name="Davenport K."/>
            <person name="Del Rio T.G."/>
            <person name="Tice H."/>
            <person name="Nolan M."/>
            <person name="Copeland A."/>
            <person name="Cheng J.F."/>
            <person name="Lucas S."/>
            <person name="Tapia R."/>
            <person name="Goodwin L."/>
            <person name="Pitluck S."/>
            <person name="Ivanova N."/>
            <person name="Pagani I."/>
            <person name="Mavromatis K."/>
            <person name="Ovchinnikova G."/>
            <person name="Pati A."/>
            <person name="Chen A."/>
            <person name="Palaniappan K."/>
            <person name="Hauser L."/>
            <person name="Chang Y.J."/>
            <person name="Jeffries C.D."/>
            <person name="Detter J.C."/>
            <person name="Han C."/>
            <person name="Rohde M."/>
            <person name="Brambilla E."/>
            <person name="Goker M."/>
            <person name="Woyke T."/>
            <person name="Bristow J."/>
            <person name="Eisen J.A."/>
            <person name="Markowitz V."/>
            <person name="Hugenholtz P."/>
            <person name="Kyrpides N.C."/>
            <person name="Klenk H.P."/>
            <person name="Land M."/>
        </authorList>
    </citation>
    <scope>NUCLEOTIDE SEQUENCE [LARGE SCALE GENOMIC DNA]</scope>
    <source>
        <strain evidence="4">ATCC 33931 / DSM 2075 / LMG 7858 / VKM B-1802 / 2st14</strain>
    </source>
</reference>
<dbReference type="HOGENOM" id="CLU_026632_6_2_7"/>
<evidence type="ECO:0000259" key="2">
    <source>
        <dbReference type="Pfam" id="PF20441"/>
    </source>
</evidence>
<dbReference type="EMBL" id="CP002085">
    <property type="protein sequence ID" value="ADK85942.1"/>
    <property type="molecule type" value="Genomic_DNA"/>
</dbReference>
<accession>E1QK49</accession>
<feature type="domain" description="Terminase large subunit-like endonuclease" evidence="2">
    <location>
        <begin position="266"/>
        <end position="544"/>
    </location>
</feature>
<sequence length="566" mass="63579">MARSAYPFASMANRYARDVVSGKVVACRYVRLACQRHMDEFERSKSKGYPYRWDKAAADRVCRFASNMVHVKGREWAGKKLVLENWQCFLLGVTFGWLRKSDGLRRFREIYAEIPRKAGKSVLGACLGLYMFAADGEPGAEVYSGATSEKQAWEVFGPARQMCLKNPSFISHFGIHVGAKNLHILDNASKFEPVIGKPGDGASPHCAIVDEYHEHQTPDLYDTMLTGMGARSQPMLAVITTAGVDTSGPCYAKRDEAVKVLEGTLENDQLFTVIYTIDDGDDWTDWVSWEKANPNLGVSIYPDFLRARRKEAIQIASRQNILKCKHLNVWSNAGSAWINMVKWNACRADVSLDDFAGEPCWVGVDLASKVDLTAMVLIFKRGDEFYLFGRHYLPEETVTLPENAHYQRWTAEGHLVATPGARTDYRYLMDDLLAYADRFSIRELAYDPREAEMLMQEIRERVSFSCIEINQSPAFISEPMKEFEALYLSGKLHHDGDPLLTWQASNVVLRSTRTKAYYPGKERAENKIDGIVAAIMALSRAMLHAGQASPVPGIFDWSSIQAEAGA</sequence>
<dbReference type="PANTHER" id="PTHR41287:SF1">
    <property type="entry name" value="PROTEIN YMFN"/>
    <property type="match status" value="1"/>
</dbReference>
<evidence type="ECO:0000313" key="4">
    <source>
        <dbReference type="Proteomes" id="UP000009047"/>
    </source>
</evidence>
<protein>
    <submittedName>
        <fullName evidence="3">Terminase</fullName>
    </submittedName>
</protein>
<evidence type="ECO:0000313" key="3">
    <source>
        <dbReference type="EMBL" id="ADK85942.1"/>
    </source>
</evidence>
<name>E1QK49_DESB2</name>
<dbReference type="KEGG" id="dbr:Deba_2588"/>
<dbReference type="GO" id="GO:0004519">
    <property type="term" value="F:endonuclease activity"/>
    <property type="evidence" value="ECO:0007669"/>
    <property type="project" value="InterPro"/>
</dbReference>
<dbReference type="Pfam" id="PF03354">
    <property type="entry name" value="TerL_ATPase"/>
    <property type="match status" value="1"/>
</dbReference>
<dbReference type="STRING" id="644282.Deba_2588"/>
<dbReference type="Proteomes" id="UP000009047">
    <property type="component" value="Chromosome"/>
</dbReference>
<dbReference type="RefSeq" id="WP_013259381.1">
    <property type="nucleotide sequence ID" value="NC_014365.1"/>
</dbReference>
<dbReference type="PANTHER" id="PTHR41287">
    <property type="match status" value="1"/>
</dbReference>
<dbReference type="InterPro" id="IPR046461">
    <property type="entry name" value="TerL_ATPase"/>
</dbReference>
<dbReference type="Pfam" id="PF20441">
    <property type="entry name" value="TerL_nuclease"/>
    <property type="match status" value="1"/>
</dbReference>
<gene>
    <name evidence="3" type="ordered locus">Deba_2588</name>
</gene>
<dbReference type="eggNOG" id="COG4626">
    <property type="taxonomic scope" value="Bacteria"/>
</dbReference>
<dbReference type="InterPro" id="IPR046462">
    <property type="entry name" value="TerL_nuclease"/>
</dbReference>
<dbReference type="OrthoDB" id="9760250at2"/>
<dbReference type="InterPro" id="IPR005021">
    <property type="entry name" value="Terminase_largesu-like"/>
</dbReference>
<dbReference type="Gene3D" id="3.40.50.300">
    <property type="entry name" value="P-loop containing nucleotide triphosphate hydrolases"/>
    <property type="match status" value="1"/>
</dbReference>
<proteinExistence type="predicted"/>
<feature type="domain" description="Terminase large subunit-like ATPase" evidence="1">
    <location>
        <begin position="85"/>
        <end position="255"/>
    </location>
</feature>
<organism evidence="3 4">
    <name type="scientific">Desulfarculus baarsii (strain ATCC 33931 / DSM 2075 / LMG 7858 / VKM B-1802 / 2st14)</name>
    <dbReference type="NCBI Taxonomy" id="644282"/>
    <lineage>
        <taxon>Bacteria</taxon>
        <taxon>Pseudomonadati</taxon>
        <taxon>Thermodesulfobacteriota</taxon>
        <taxon>Desulfarculia</taxon>
        <taxon>Desulfarculales</taxon>
        <taxon>Desulfarculaceae</taxon>
        <taxon>Desulfarculus</taxon>
    </lineage>
</organism>